<dbReference type="Pfam" id="PF13377">
    <property type="entry name" value="Peripla_BP_3"/>
    <property type="match status" value="1"/>
</dbReference>
<evidence type="ECO:0000313" key="7">
    <source>
        <dbReference type="Proteomes" id="UP000419743"/>
    </source>
</evidence>
<gene>
    <name evidence="6" type="primary">xylR_1</name>
    <name evidence="6" type="ORF">HALOF300_04761</name>
</gene>
<dbReference type="GO" id="GO:0003700">
    <property type="term" value="F:DNA-binding transcription factor activity"/>
    <property type="evidence" value="ECO:0007669"/>
    <property type="project" value="InterPro"/>
</dbReference>
<name>A0A7M4DRG6_9MICO</name>
<dbReference type="InterPro" id="IPR009057">
    <property type="entry name" value="Homeodomain-like_sf"/>
</dbReference>
<dbReference type="Gene3D" id="1.10.10.60">
    <property type="entry name" value="Homeodomain-like"/>
    <property type="match status" value="1"/>
</dbReference>
<dbReference type="Pfam" id="PF12833">
    <property type="entry name" value="HTH_18"/>
    <property type="match status" value="1"/>
</dbReference>
<dbReference type="EMBL" id="CACRYJ010000067">
    <property type="protein sequence ID" value="VZO40060.1"/>
    <property type="molecule type" value="Genomic_DNA"/>
</dbReference>
<evidence type="ECO:0000259" key="5">
    <source>
        <dbReference type="PROSITE" id="PS01124"/>
    </source>
</evidence>
<reference evidence="6 7" key="1">
    <citation type="submission" date="2019-11" db="EMBL/GenBank/DDBJ databases">
        <authorList>
            <person name="Criscuolo A."/>
        </authorList>
    </citation>
    <scope>NUCLEOTIDE SEQUENCE [LARGE SCALE GENOMIC DNA]</scope>
    <source>
        <strain evidence="6">CIP111667</strain>
    </source>
</reference>
<organism evidence="6 7">
    <name type="scientific">Occultella aeris</name>
    <dbReference type="NCBI Taxonomy" id="2761496"/>
    <lineage>
        <taxon>Bacteria</taxon>
        <taxon>Bacillati</taxon>
        <taxon>Actinomycetota</taxon>
        <taxon>Actinomycetes</taxon>
        <taxon>Micrococcales</taxon>
        <taxon>Ruaniaceae</taxon>
        <taxon>Occultella</taxon>
    </lineage>
</organism>
<dbReference type="CDD" id="cd01543">
    <property type="entry name" value="PBP1_XylR"/>
    <property type="match status" value="1"/>
</dbReference>
<keyword evidence="3" id="KW-0804">Transcription</keyword>
<evidence type="ECO:0000256" key="2">
    <source>
        <dbReference type="ARBA" id="ARBA00023125"/>
    </source>
</evidence>
<sequence length="412" mass="45306">MSVGAHPVRQVALLIETSNAYARGLLAGIQTYVRAHHGWSLYLVEHSRNETDFSWLEGWQGDGLIARVENAETAELVRQLALPTVDLSAARLVPELPGAETDDDDIARIAVEHFAERGLREFAFCGDERFGWSRTRGERFVHHVAERGGQAHVFAMQRSGMRSRDRQWLARWLEDLPKPVGVLGCYDIAGQEILEACRLADIPVPDAVAVLGVDNDELIATLTSPSLSSIQPDTTRTGYLAAAMLDRMMTGEVLEPGLRLIPPVRIVARQSSEILSVDDPQVVAALRFVRDRAHGDVAVGDVLRHVGSSRRALDQRFVRILGRTVHAEITRVRMERVADLLSTTDLTLPQVAERLGFSHSEYMGVAFKRVTGRSPGQYRKDVRGTSVHGVQHGGAPAPSALGAERAQPATFD</sequence>
<accession>A0A7M4DRG6</accession>
<dbReference type="InterPro" id="IPR046335">
    <property type="entry name" value="LacI/GalR-like_sensor"/>
</dbReference>
<feature type="domain" description="HTH araC/xylS-type" evidence="5">
    <location>
        <begin position="283"/>
        <end position="381"/>
    </location>
</feature>
<keyword evidence="2" id="KW-0238">DNA-binding</keyword>
<evidence type="ECO:0000256" key="3">
    <source>
        <dbReference type="ARBA" id="ARBA00023163"/>
    </source>
</evidence>
<keyword evidence="7" id="KW-1185">Reference proteome</keyword>
<dbReference type="SUPFAM" id="SSF46689">
    <property type="entry name" value="Homeodomain-like"/>
    <property type="match status" value="1"/>
</dbReference>
<dbReference type="AlphaFoldDB" id="A0A7M4DRG6"/>
<keyword evidence="1" id="KW-0805">Transcription regulation</keyword>
<dbReference type="SMART" id="SM00342">
    <property type="entry name" value="HTH_ARAC"/>
    <property type="match status" value="1"/>
</dbReference>
<dbReference type="Proteomes" id="UP000419743">
    <property type="component" value="Unassembled WGS sequence"/>
</dbReference>
<feature type="region of interest" description="Disordered" evidence="4">
    <location>
        <begin position="386"/>
        <end position="412"/>
    </location>
</feature>
<dbReference type="InterPro" id="IPR028082">
    <property type="entry name" value="Peripla_BP_I"/>
</dbReference>
<dbReference type="InterPro" id="IPR018060">
    <property type="entry name" value="HTH_AraC"/>
</dbReference>
<evidence type="ECO:0000313" key="6">
    <source>
        <dbReference type="EMBL" id="VZO40060.1"/>
    </source>
</evidence>
<dbReference type="RefSeq" id="WP_156743347.1">
    <property type="nucleotide sequence ID" value="NZ_CACRYJ010000067.1"/>
</dbReference>
<dbReference type="PANTHER" id="PTHR30146:SF24">
    <property type="entry name" value="XYLOSE OPERON REGULATORY PROTEIN"/>
    <property type="match status" value="1"/>
</dbReference>
<proteinExistence type="predicted"/>
<dbReference type="SUPFAM" id="SSF53822">
    <property type="entry name" value="Periplasmic binding protein-like I"/>
    <property type="match status" value="1"/>
</dbReference>
<dbReference type="Pfam" id="PF22177">
    <property type="entry name" value="PBP1_XylR"/>
    <property type="match status" value="1"/>
</dbReference>
<comment type="caution">
    <text evidence="6">The sequence shown here is derived from an EMBL/GenBank/DDBJ whole genome shotgun (WGS) entry which is preliminary data.</text>
</comment>
<evidence type="ECO:0000256" key="4">
    <source>
        <dbReference type="SAM" id="MobiDB-lite"/>
    </source>
</evidence>
<evidence type="ECO:0000256" key="1">
    <source>
        <dbReference type="ARBA" id="ARBA00023015"/>
    </source>
</evidence>
<dbReference type="GO" id="GO:0000976">
    <property type="term" value="F:transcription cis-regulatory region binding"/>
    <property type="evidence" value="ECO:0007669"/>
    <property type="project" value="TreeGrafter"/>
</dbReference>
<protein>
    <submittedName>
        <fullName evidence="6">Xylose operon regulatory protein</fullName>
    </submittedName>
</protein>
<dbReference type="PANTHER" id="PTHR30146">
    <property type="entry name" value="LACI-RELATED TRANSCRIPTIONAL REPRESSOR"/>
    <property type="match status" value="1"/>
</dbReference>
<dbReference type="PROSITE" id="PS01124">
    <property type="entry name" value="HTH_ARAC_FAMILY_2"/>
    <property type="match status" value="1"/>
</dbReference>
<dbReference type="InterPro" id="IPR054031">
    <property type="entry name" value="XylR_PBP1"/>
</dbReference>
<dbReference type="Gene3D" id="3.40.50.2300">
    <property type="match status" value="2"/>
</dbReference>